<sequence>MIATLVKFLLAEFFKGKKQGKMHILRVSCGSLSNIFHQGRKTTDKIKDDLSQLSGLETSKFHVSERKQCNSASLVNHNKIWSTCCCWWATTLHHGASSAKVPKQHSITVFSFHKRFFMVNGRDNTGVKLVVVTMGFQGLERALEESREDKGCYGGCCRSNTDCTEEFKKFRIRQWGFEWKGGHRGAGRSIFCWKSGAVGGAISHDIFIRLSYGQLTYPLATISYISTIISLSVTCYTFFTDQHSLKTFHSSTIQLKNIAQLTNITWPHVKCLMKSFSYLKLSHFTPLLSQPHCCSRVHTQPHDCALFGHQTHNSILFAITLSICLMTPYHPFIRHLVKFLVKKYVSQLSKPKPLLNNSSILIHTSYHFIKPSNLRFGGLIQCLAPQKGGGNLIRPFLHSEKRSSMKILSFTMLNHSTCSGYLPLKIECNTSSGYDKILWQQLALESPYADFSAFLYCYRIIKIKINHSHGAYGAPDTGEGISCSDFELRGLPCYLKERDPRAGIDVRIKSTTGAQC</sequence>
<proteinExistence type="predicted"/>
<dbReference type="AlphaFoldDB" id="A0A0L6ULE9"/>
<protein>
    <submittedName>
        <fullName evidence="1">Uncharacterized protein</fullName>
    </submittedName>
</protein>
<evidence type="ECO:0000313" key="1">
    <source>
        <dbReference type="EMBL" id="KNZ49112.1"/>
    </source>
</evidence>
<name>A0A0L6ULE9_9BASI</name>
<dbReference type="Proteomes" id="UP000037035">
    <property type="component" value="Unassembled WGS sequence"/>
</dbReference>
<dbReference type="VEuPathDB" id="FungiDB:VP01_51g2"/>
<organism evidence="1 2">
    <name type="scientific">Puccinia sorghi</name>
    <dbReference type="NCBI Taxonomy" id="27349"/>
    <lineage>
        <taxon>Eukaryota</taxon>
        <taxon>Fungi</taxon>
        <taxon>Dikarya</taxon>
        <taxon>Basidiomycota</taxon>
        <taxon>Pucciniomycotina</taxon>
        <taxon>Pucciniomycetes</taxon>
        <taxon>Pucciniales</taxon>
        <taxon>Pucciniaceae</taxon>
        <taxon>Puccinia</taxon>
    </lineage>
</organism>
<reference evidence="1 2" key="1">
    <citation type="submission" date="2015-08" db="EMBL/GenBank/DDBJ databases">
        <title>Next Generation Sequencing and Analysis of the Genome of Puccinia sorghi L Schw, the Causal Agent of Maize Common Rust.</title>
        <authorList>
            <person name="Rochi L."/>
            <person name="Burguener G."/>
            <person name="Darino M."/>
            <person name="Turjanski A."/>
            <person name="Kreff E."/>
            <person name="Dieguez M.J."/>
            <person name="Sacco F."/>
        </authorList>
    </citation>
    <scope>NUCLEOTIDE SEQUENCE [LARGE SCALE GENOMIC DNA]</scope>
    <source>
        <strain evidence="1 2">RO10H11247</strain>
    </source>
</reference>
<keyword evidence="2" id="KW-1185">Reference proteome</keyword>
<gene>
    <name evidence="1" type="ORF">VP01_51g2</name>
</gene>
<evidence type="ECO:0000313" key="2">
    <source>
        <dbReference type="Proteomes" id="UP000037035"/>
    </source>
</evidence>
<comment type="caution">
    <text evidence="1">The sequence shown here is derived from an EMBL/GenBank/DDBJ whole genome shotgun (WGS) entry which is preliminary data.</text>
</comment>
<accession>A0A0L6ULE9</accession>
<dbReference type="EMBL" id="LAVV01010387">
    <property type="protein sequence ID" value="KNZ49112.1"/>
    <property type="molecule type" value="Genomic_DNA"/>
</dbReference>